<proteinExistence type="predicted"/>
<dbReference type="Pfam" id="PF21686">
    <property type="entry name" value="LigD_Prim-Pol"/>
    <property type="match status" value="1"/>
</dbReference>
<keyword evidence="2" id="KW-0436">Ligase</keyword>
<keyword evidence="3" id="KW-1185">Reference proteome</keyword>
<name>A0ABW9QUD0_9ACTN</name>
<evidence type="ECO:0000259" key="1">
    <source>
        <dbReference type="Pfam" id="PF21686"/>
    </source>
</evidence>
<accession>A0ABW9QUD0</accession>
<dbReference type="PANTHER" id="PTHR42705">
    <property type="entry name" value="BIFUNCTIONAL NON-HOMOLOGOUS END JOINING PROTEIN LIGD"/>
    <property type="match status" value="1"/>
</dbReference>
<evidence type="ECO:0000313" key="2">
    <source>
        <dbReference type="EMBL" id="MST33460.1"/>
    </source>
</evidence>
<feature type="domain" description="DNA ligase D polymerase" evidence="1">
    <location>
        <begin position="31"/>
        <end position="283"/>
    </location>
</feature>
<dbReference type="NCBIfam" id="TIGR02778">
    <property type="entry name" value="ligD_pol"/>
    <property type="match status" value="1"/>
</dbReference>
<evidence type="ECO:0000313" key="3">
    <source>
        <dbReference type="Proteomes" id="UP000437736"/>
    </source>
</evidence>
<dbReference type="PANTHER" id="PTHR42705:SF2">
    <property type="entry name" value="BIFUNCTIONAL NON-HOMOLOGOUS END JOINING PROTEIN LIGD"/>
    <property type="match status" value="1"/>
</dbReference>
<comment type="caution">
    <text evidence="2">The sequence shown here is derived from an EMBL/GenBank/DDBJ whole genome shotgun (WGS) entry which is preliminary data.</text>
</comment>
<dbReference type="InterPro" id="IPR014145">
    <property type="entry name" value="LigD_pol_dom"/>
</dbReference>
<gene>
    <name evidence="2" type="ORF">GHK86_12110</name>
</gene>
<dbReference type="InterPro" id="IPR052171">
    <property type="entry name" value="NHEJ_LigD"/>
</dbReference>
<dbReference type="EMBL" id="WJHE01000603">
    <property type="protein sequence ID" value="MST33460.1"/>
    <property type="molecule type" value="Genomic_DNA"/>
</dbReference>
<protein>
    <submittedName>
        <fullName evidence="2">ATP-dependent DNA ligase</fullName>
    </submittedName>
</protein>
<reference evidence="2 3" key="1">
    <citation type="submission" date="2019-11" db="EMBL/GenBank/DDBJ databases">
        <title>Acidiferrimicrobium australis gen. nov., sp. nov., an acidophilic and obligately heterotrophic, member of the Actinobacteria that catalyses dissimilatory oxido- reduction of iron isolated from metal-rich acidic water in Chile.</title>
        <authorList>
            <person name="Gonzalez D."/>
            <person name="Huber K."/>
            <person name="Hedrich S."/>
            <person name="Rojas-Villalobos C."/>
            <person name="Quatrini R."/>
            <person name="Dinamarca M.A."/>
            <person name="Schwarz A."/>
            <person name="Canales C."/>
            <person name="Nancucheo I."/>
        </authorList>
    </citation>
    <scope>NUCLEOTIDE SEQUENCE [LARGE SCALE GENOMIC DNA]</scope>
    <source>
        <strain evidence="2 3">USS-CCA1</strain>
    </source>
</reference>
<dbReference type="Proteomes" id="UP000437736">
    <property type="component" value="Unassembled WGS sequence"/>
</dbReference>
<dbReference type="GO" id="GO:0016874">
    <property type="term" value="F:ligase activity"/>
    <property type="evidence" value="ECO:0007669"/>
    <property type="project" value="UniProtKB-KW"/>
</dbReference>
<sequence>MSPAATSVDVGGRTLQLSNLDKVLWPATGFTKGRMIDYYARIAPVMLPHLAGRPITLRRWPNGVEAGSFFEKNCPSHRPDWMPTIDQGGVGYCLLEEPAALVWTANLAAVELHPTLASAPDLDRPRSVVFDLDPGPPADLVTCARVAQLLRALLDRLGLAAWPKTSGSKGLQLYVPLNTPTGYERTRAFALGLARVVEQAHPDLVVTTQDRSVRPGKVLIDWSQNHPTKTTVSVYSLRAWTTPSTSTPVTWDELDDAARREDAERLRFSPEEVLQRVEDRGDLMAPVLELEQEVPDLG</sequence>
<organism evidence="2 3">
    <name type="scientific">Acidiferrimicrobium australe</name>
    <dbReference type="NCBI Taxonomy" id="2664430"/>
    <lineage>
        <taxon>Bacteria</taxon>
        <taxon>Bacillati</taxon>
        <taxon>Actinomycetota</taxon>
        <taxon>Acidimicrobiia</taxon>
        <taxon>Acidimicrobiales</taxon>
        <taxon>Acidimicrobiaceae</taxon>
        <taxon>Acidiferrimicrobium</taxon>
    </lineage>
</organism>
<dbReference type="Gene3D" id="3.90.920.10">
    <property type="entry name" value="DNA primase, PRIM domain"/>
    <property type="match status" value="1"/>
</dbReference>